<dbReference type="Proteomes" id="UP000654370">
    <property type="component" value="Unassembled WGS sequence"/>
</dbReference>
<evidence type="ECO:0000313" key="4">
    <source>
        <dbReference type="Proteomes" id="UP000654370"/>
    </source>
</evidence>
<reference evidence="3" key="1">
    <citation type="submission" date="2020-12" db="EMBL/GenBank/DDBJ databases">
        <title>Metabolic potential, ecology and presence of endohyphal bacteria is reflected in genomic diversity of Mucoromycotina.</title>
        <authorList>
            <person name="Muszewska A."/>
            <person name="Okrasinska A."/>
            <person name="Steczkiewicz K."/>
            <person name="Drgas O."/>
            <person name="Orlowska M."/>
            <person name="Perlinska-Lenart U."/>
            <person name="Aleksandrzak-Piekarczyk T."/>
            <person name="Szatraj K."/>
            <person name="Zielenkiewicz U."/>
            <person name="Pilsyk S."/>
            <person name="Malc E."/>
            <person name="Mieczkowski P."/>
            <person name="Kruszewska J.S."/>
            <person name="Biernat P."/>
            <person name="Pawlowska J."/>
        </authorList>
    </citation>
    <scope>NUCLEOTIDE SEQUENCE</scope>
    <source>
        <strain evidence="3">WA0000067209</strain>
    </source>
</reference>
<dbReference type="Gene3D" id="2.60.40.640">
    <property type="match status" value="1"/>
</dbReference>
<dbReference type="GO" id="GO:0005829">
    <property type="term" value="C:cytosol"/>
    <property type="evidence" value="ECO:0007669"/>
    <property type="project" value="TreeGrafter"/>
</dbReference>
<gene>
    <name evidence="3" type="ORF">INT43_004207</name>
</gene>
<evidence type="ECO:0000259" key="2">
    <source>
        <dbReference type="SMART" id="SM01017"/>
    </source>
</evidence>
<dbReference type="OrthoDB" id="2333384at2759"/>
<dbReference type="SUPFAM" id="SSF81296">
    <property type="entry name" value="E set domains"/>
    <property type="match status" value="1"/>
</dbReference>
<accession>A0A8H7U7I6</accession>
<dbReference type="EMBL" id="JAEPQZ010000013">
    <property type="protein sequence ID" value="KAG2174186.1"/>
    <property type="molecule type" value="Genomic_DNA"/>
</dbReference>
<evidence type="ECO:0000256" key="1">
    <source>
        <dbReference type="SAM" id="MobiDB-lite"/>
    </source>
</evidence>
<dbReference type="InterPro" id="IPR011021">
    <property type="entry name" value="Arrestin-like_N"/>
</dbReference>
<dbReference type="Pfam" id="PF02752">
    <property type="entry name" value="Arrestin_C"/>
    <property type="match status" value="1"/>
</dbReference>
<dbReference type="AlphaFoldDB" id="A0A8H7U7I6"/>
<dbReference type="GO" id="GO:0005886">
    <property type="term" value="C:plasma membrane"/>
    <property type="evidence" value="ECO:0007669"/>
    <property type="project" value="TreeGrafter"/>
</dbReference>
<proteinExistence type="predicted"/>
<feature type="region of interest" description="Disordered" evidence="1">
    <location>
        <begin position="342"/>
        <end position="361"/>
    </location>
</feature>
<comment type="caution">
    <text evidence="3">The sequence shown here is derived from an EMBL/GenBank/DDBJ whole genome shotgun (WGS) entry which is preliminary data.</text>
</comment>
<dbReference type="GO" id="GO:0070086">
    <property type="term" value="P:ubiquitin-dependent endocytosis"/>
    <property type="evidence" value="ECO:0007669"/>
    <property type="project" value="TreeGrafter"/>
</dbReference>
<dbReference type="GO" id="GO:0030674">
    <property type="term" value="F:protein-macromolecule adaptor activity"/>
    <property type="evidence" value="ECO:0007669"/>
    <property type="project" value="TreeGrafter"/>
</dbReference>
<dbReference type="PANTHER" id="PTHR11188">
    <property type="entry name" value="ARRESTIN DOMAIN CONTAINING PROTEIN"/>
    <property type="match status" value="1"/>
</dbReference>
<dbReference type="InterPro" id="IPR050357">
    <property type="entry name" value="Arrestin_domain-protein"/>
</dbReference>
<organism evidence="3 4">
    <name type="scientific">Mortierella isabellina</name>
    <name type="common">Filamentous fungus</name>
    <name type="synonym">Umbelopsis isabellina</name>
    <dbReference type="NCBI Taxonomy" id="91625"/>
    <lineage>
        <taxon>Eukaryota</taxon>
        <taxon>Fungi</taxon>
        <taxon>Fungi incertae sedis</taxon>
        <taxon>Mucoromycota</taxon>
        <taxon>Mucoromycotina</taxon>
        <taxon>Umbelopsidomycetes</taxon>
        <taxon>Umbelopsidales</taxon>
        <taxon>Umbelopsidaceae</taxon>
        <taxon>Umbelopsis</taxon>
    </lineage>
</organism>
<dbReference type="Pfam" id="PF00339">
    <property type="entry name" value="Arrestin_N"/>
    <property type="match status" value="1"/>
</dbReference>
<evidence type="ECO:0000313" key="3">
    <source>
        <dbReference type="EMBL" id="KAG2174186.1"/>
    </source>
</evidence>
<dbReference type="InterPro" id="IPR011022">
    <property type="entry name" value="Arrestin_C-like"/>
</dbReference>
<dbReference type="GO" id="GO:0031625">
    <property type="term" value="F:ubiquitin protein ligase binding"/>
    <property type="evidence" value="ECO:0007669"/>
    <property type="project" value="TreeGrafter"/>
</dbReference>
<sequence length="361" mass="40964">MVHLLPELKISLENNRLVLHGSPAESAGCVLRGVLSFKAPEPCKLKVVRLKFKGVMHVEWKEGTQGNQKDFKEERIIMERTWIFLEPGHHAHAISQGTHTWPFELAMPGNLPESLHIGTSYFVHYKLKAVAERPGLLFSQIIARAPVYINRYMATSVIDDFLEPIQISSEWAEKVRYDIAVASKICQVGGVVPVILRLIPLNPKLRIRYLSFTFKEYTTTKARPGHQKTRGRIVHHQRSEQLTSAEDDEDGLCWYHTENIPVPDNIRCDSSGEVIKIRHRIKFIMSLENEDGHISELRAALPVIVVAANNEETINSLPTYEDSWRTLPYDTQLMTDMLVAGRTPSDLTAPPSYESLSTPVR</sequence>
<keyword evidence="4" id="KW-1185">Reference proteome</keyword>
<dbReference type="PANTHER" id="PTHR11188:SF17">
    <property type="entry name" value="FI21816P1"/>
    <property type="match status" value="1"/>
</dbReference>
<feature type="domain" description="Arrestin C-terminal-like" evidence="2">
    <location>
        <begin position="171"/>
        <end position="310"/>
    </location>
</feature>
<dbReference type="SMART" id="SM01017">
    <property type="entry name" value="Arrestin_C"/>
    <property type="match status" value="1"/>
</dbReference>
<name>A0A8H7U7I6_MORIS</name>
<dbReference type="InterPro" id="IPR014756">
    <property type="entry name" value="Ig_E-set"/>
</dbReference>
<protein>
    <recommendedName>
        <fullName evidence="2">Arrestin C-terminal-like domain-containing protein</fullName>
    </recommendedName>
</protein>
<dbReference type="InterPro" id="IPR014752">
    <property type="entry name" value="Arrestin-like_C"/>
</dbReference>